<evidence type="ECO:0000313" key="7">
    <source>
        <dbReference type="EMBL" id="KAJ8925775.1"/>
    </source>
</evidence>
<feature type="domain" description="PDZ" evidence="6">
    <location>
        <begin position="353"/>
        <end position="442"/>
    </location>
</feature>
<accession>A0AAV8WI12</accession>
<dbReference type="CDD" id="cd06669">
    <property type="entry name" value="PDZ5_MUPP1-like"/>
    <property type="match status" value="1"/>
</dbReference>
<protein>
    <recommendedName>
        <fullName evidence="6">PDZ domain-containing protein</fullName>
    </recommendedName>
</protein>
<dbReference type="InterPro" id="IPR036034">
    <property type="entry name" value="PDZ_sf"/>
</dbReference>
<feature type="compositionally biased region" description="Acidic residues" evidence="5">
    <location>
        <begin position="1334"/>
        <end position="1347"/>
    </location>
</feature>
<feature type="non-terminal residue" evidence="7">
    <location>
        <position position="1"/>
    </location>
</feature>
<sequence length="1347" mass="149261">GRLQSGDHILQIGEVNLRGLGSEQVASVLRQCGVHVRMVVARPIESANSDYQTLSSHAPIVPTKILGDPVELDRHLLENGYAEAFAHQRPSSFTSPYIYTGQHTDIQLHGISGMVDTSRDHRSHSPFASAELQNSFAKTFPLDLTLQEPDLPETETNVVELKKDDLGLGITVAGYVCEKEEISGIFVKSISKGSAADMTKNIKVNDRIVEVDGISVIGFTNHQAVELLRNTGPTVTIKVERYLRGPKYEQLQQAIRANELRPPSPSSPTISSLPKVPLSLVQMDYLNIEPDGESRTSFEFDSAILLESSSPINEEKEIVIGGEKRSFQFSIDSHESIYDKWRDKLDRDVEIVIAQMQKEPTSGLGISLEGTVDVEDGKEVRPHHYIRNILPDGPVGRNGILQSGDELLEVNGIQLLGLNHLVVISILKQLPNFVSLVCARYQVPIRIIDTSQHREAFQARKILAGSLQTLIPTSESSNRLVKAKSETSIASSLASEATASRSRSLELIAGLPMWSDEPTVVELNKGDHGLGFSILDYQDPLNPQETVIVIRSLVPGGVAQTDGRLVPGDRLLGVNEINVEHATLDMAVQVLKGAPKGTVRITVAKPLNTNDAVSHASQFIRKLLHEWAEEVGFLLLDTEEDQTCLEDFQECIEEYQECLDIVHICIDEENSFNHSPCSSQVEDFGQKAQAKPAQINLTNVNFLENNYLNITRTKSSVDDSDIDVSFKSTNDNYIENLSSVNECNNIVLSKVNNNQNEKFAKADSLTQSDKPSVTQSSFSEKDGYETCMEDSLSEDNARHLEPKQISFETEAQPGSDNFKVQSSCVRDYHRLEINDNEDVTPTNSKADILDQFFVDVPEPTVKTTSAAAAVSEPCLSVEFFSHRRHLCLDTKLDDGLKSYDNQPEDPAEDEFFLVQYPPEVRKEVCKSISEPNVLESYEIPTKTSYKRCLKEYYNDYADCMEAYRLYSDKLAEIGKIEREMSDDDIFNEILLPFKSRSAPDIMDKTFVMLTYDPGPDFSRRKSAFVPGYQCSESEMTVIRPIDTEYGTLKGCHVNEMLQKHWGSTHTVKVFREPNKSLGISIVGGKVDLNSSEKSSDALLGIFVKNVVANSPAGKTGQFKTGDRILEVSGIDLRQASHETAVQAIRNASNPVTFVVQSLIPWKSTDPENNFVENENCPSPFPSPVSVEAPLNIKELKPATPSPSPEATQESKIKAEIPQGVVTPDQETIRLPALTVQSPTPPKFQSTPKCQSPVSPAKRIVQEESVPNEVPVPNEEKTEVQKAAPVKAESLEPSDDDDEEEDDIRELEGRTVSSSGHQIDRASAANVRRTKEDMLADSEEEDEFGYTK</sequence>
<feature type="compositionally biased region" description="Acidic residues" evidence="5">
    <location>
        <begin position="1291"/>
        <end position="1304"/>
    </location>
</feature>
<dbReference type="PANTHER" id="PTHR19964:SF92">
    <property type="entry name" value="PATJ HOMOLOG"/>
    <property type="match status" value="1"/>
</dbReference>
<dbReference type="Pfam" id="PF00595">
    <property type="entry name" value="PDZ"/>
    <property type="match status" value="4"/>
</dbReference>
<evidence type="ECO:0000256" key="3">
    <source>
        <dbReference type="ARBA" id="ARBA00022737"/>
    </source>
</evidence>
<dbReference type="SUPFAM" id="SSF50156">
    <property type="entry name" value="PDZ domain-like"/>
    <property type="match status" value="5"/>
</dbReference>
<feature type="domain" description="PDZ" evidence="6">
    <location>
        <begin position="158"/>
        <end position="243"/>
    </location>
</feature>
<feature type="region of interest" description="Disordered" evidence="5">
    <location>
        <begin position="1235"/>
        <end position="1347"/>
    </location>
</feature>
<dbReference type="PROSITE" id="PS50106">
    <property type="entry name" value="PDZ"/>
    <property type="match status" value="5"/>
</dbReference>
<evidence type="ECO:0000256" key="2">
    <source>
        <dbReference type="ARBA" id="ARBA00022553"/>
    </source>
</evidence>
<feature type="domain" description="PDZ" evidence="6">
    <location>
        <begin position="1066"/>
        <end position="1159"/>
    </location>
</feature>
<dbReference type="InterPro" id="IPR001478">
    <property type="entry name" value="PDZ"/>
</dbReference>
<evidence type="ECO:0000256" key="4">
    <source>
        <dbReference type="ARBA" id="ARBA00023136"/>
    </source>
</evidence>
<dbReference type="InterPro" id="IPR051342">
    <property type="entry name" value="PDZ_scaffold"/>
</dbReference>
<keyword evidence="3" id="KW-0677">Repeat</keyword>
<dbReference type="PANTHER" id="PTHR19964">
    <property type="entry name" value="MULTIPLE PDZ DOMAIN PROTEIN"/>
    <property type="match status" value="1"/>
</dbReference>
<organism evidence="7 8">
    <name type="scientific">Exocentrus adspersus</name>
    <dbReference type="NCBI Taxonomy" id="1586481"/>
    <lineage>
        <taxon>Eukaryota</taxon>
        <taxon>Metazoa</taxon>
        <taxon>Ecdysozoa</taxon>
        <taxon>Arthropoda</taxon>
        <taxon>Hexapoda</taxon>
        <taxon>Insecta</taxon>
        <taxon>Pterygota</taxon>
        <taxon>Neoptera</taxon>
        <taxon>Endopterygota</taxon>
        <taxon>Coleoptera</taxon>
        <taxon>Polyphaga</taxon>
        <taxon>Cucujiformia</taxon>
        <taxon>Chrysomeloidea</taxon>
        <taxon>Cerambycidae</taxon>
        <taxon>Lamiinae</taxon>
        <taxon>Acanthocinini</taxon>
        <taxon>Exocentrus</taxon>
    </lineage>
</organism>
<gene>
    <name evidence="7" type="ORF">NQ315_009623</name>
</gene>
<feature type="compositionally biased region" description="Polar residues" evidence="5">
    <location>
        <begin position="764"/>
        <end position="778"/>
    </location>
</feature>
<feature type="region of interest" description="Disordered" evidence="5">
    <location>
        <begin position="762"/>
        <end position="781"/>
    </location>
</feature>
<comment type="caution">
    <text evidence="7">The sequence shown here is derived from an EMBL/GenBank/DDBJ whole genome shotgun (WGS) entry which is preliminary data.</text>
</comment>
<keyword evidence="4" id="KW-0472">Membrane</keyword>
<dbReference type="FunFam" id="2.30.42.10:FF:000070">
    <property type="entry name" value="Multiple PDZ domain protein"/>
    <property type="match status" value="1"/>
</dbReference>
<feature type="compositionally biased region" description="Polar residues" evidence="5">
    <location>
        <begin position="1235"/>
        <end position="1253"/>
    </location>
</feature>
<dbReference type="Proteomes" id="UP001159042">
    <property type="component" value="Unassembled WGS sequence"/>
</dbReference>
<reference evidence="7 8" key="1">
    <citation type="journal article" date="2023" name="Insect Mol. Biol.">
        <title>Genome sequencing provides insights into the evolution of gene families encoding plant cell wall-degrading enzymes in longhorned beetles.</title>
        <authorList>
            <person name="Shin N.R."/>
            <person name="Okamura Y."/>
            <person name="Kirsch R."/>
            <person name="Pauchet Y."/>
        </authorList>
    </citation>
    <scope>NUCLEOTIDE SEQUENCE [LARGE SCALE GENOMIC DNA]</scope>
    <source>
        <strain evidence="7">EAD_L_NR</strain>
    </source>
</reference>
<comment type="subcellular location">
    <subcellularLocation>
        <location evidence="1">Membrane</location>
    </subcellularLocation>
</comment>
<feature type="region of interest" description="Disordered" evidence="5">
    <location>
        <begin position="1194"/>
        <end position="1213"/>
    </location>
</feature>
<dbReference type="GO" id="GO:0016020">
    <property type="term" value="C:membrane"/>
    <property type="evidence" value="ECO:0007669"/>
    <property type="project" value="UniProtKB-SubCell"/>
</dbReference>
<keyword evidence="8" id="KW-1185">Reference proteome</keyword>
<name>A0AAV8WI12_9CUCU</name>
<feature type="domain" description="PDZ" evidence="6">
    <location>
        <begin position="1"/>
        <end position="44"/>
    </location>
</feature>
<evidence type="ECO:0000259" key="6">
    <source>
        <dbReference type="PROSITE" id="PS50106"/>
    </source>
</evidence>
<dbReference type="CDD" id="cd06671">
    <property type="entry name" value="PDZ7_MUPP1-PD6_PATJ-like"/>
    <property type="match status" value="1"/>
</dbReference>
<dbReference type="EMBL" id="JANEYG010000001">
    <property type="protein sequence ID" value="KAJ8925775.1"/>
    <property type="molecule type" value="Genomic_DNA"/>
</dbReference>
<evidence type="ECO:0000313" key="8">
    <source>
        <dbReference type="Proteomes" id="UP001159042"/>
    </source>
</evidence>
<keyword evidence="2" id="KW-0597">Phosphoprotein</keyword>
<proteinExistence type="predicted"/>
<evidence type="ECO:0000256" key="5">
    <source>
        <dbReference type="SAM" id="MobiDB-lite"/>
    </source>
</evidence>
<dbReference type="CDD" id="cd06668">
    <property type="entry name" value="PDZ4_MUPP1-like"/>
    <property type="match status" value="1"/>
</dbReference>
<feature type="domain" description="PDZ" evidence="6">
    <location>
        <begin position="520"/>
        <end position="596"/>
    </location>
</feature>
<dbReference type="SMART" id="SM00228">
    <property type="entry name" value="PDZ"/>
    <property type="match status" value="4"/>
</dbReference>
<dbReference type="Gene3D" id="2.30.42.10">
    <property type="match status" value="5"/>
</dbReference>
<feature type="non-terminal residue" evidence="7">
    <location>
        <position position="1347"/>
    </location>
</feature>
<dbReference type="CDD" id="cd06791">
    <property type="entry name" value="PDZ3_MUPP1-like"/>
    <property type="match status" value="1"/>
</dbReference>
<evidence type="ECO:0000256" key="1">
    <source>
        <dbReference type="ARBA" id="ARBA00004370"/>
    </source>
</evidence>